<evidence type="ECO:0000313" key="7">
    <source>
        <dbReference type="EMBL" id="TRX92740.1"/>
    </source>
</evidence>
<dbReference type="PANTHER" id="PTHR45649:SF28">
    <property type="entry name" value="TRANSPORTER, PUTATIVE (EUROFUNG)-RELATED"/>
    <property type="match status" value="1"/>
</dbReference>
<gene>
    <name evidence="7" type="ORF">FHL15_006414</name>
</gene>
<feature type="transmembrane region" description="Helical" evidence="6">
    <location>
        <begin position="226"/>
        <end position="245"/>
    </location>
</feature>
<evidence type="ECO:0008006" key="9">
    <source>
        <dbReference type="Google" id="ProtNLM"/>
    </source>
</evidence>
<keyword evidence="2" id="KW-0813">Transport</keyword>
<evidence type="ECO:0000256" key="2">
    <source>
        <dbReference type="ARBA" id="ARBA00022448"/>
    </source>
</evidence>
<keyword evidence="3 6" id="KW-0812">Transmembrane</keyword>
<feature type="transmembrane region" description="Helical" evidence="6">
    <location>
        <begin position="440"/>
        <end position="458"/>
    </location>
</feature>
<feature type="transmembrane region" description="Helical" evidence="6">
    <location>
        <begin position="137"/>
        <end position="158"/>
    </location>
</feature>
<accession>A0A553HXR6</accession>
<organism evidence="7 8">
    <name type="scientific">Xylaria flabelliformis</name>
    <dbReference type="NCBI Taxonomy" id="2512241"/>
    <lineage>
        <taxon>Eukaryota</taxon>
        <taxon>Fungi</taxon>
        <taxon>Dikarya</taxon>
        <taxon>Ascomycota</taxon>
        <taxon>Pezizomycotina</taxon>
        <taxon>Sordariomycetes</taxon>
        <taxon>Xylariomycetidae</taxon>
        <taxon>Xylariales</taxon>
        <taxon>Xylariaceae</taxon>
        <taxon>Xylaria</taxon>
    </lineage>
</organism>
<evidence type="ECO:0000256" key="4">
    <source>
        <dbReference type="ARBA" id="ARBA00022989"/>
    </source>
</evidence>
<feature type="transmembrane region" description="Helical" evidence="6">
    <location>
        <begin position="104"/>
        <end position="125"/>
    </location>
</feature>
<comment type="caution">
    <text evidence="7">The sequence shown here is derived from an EMBL/GenBank/DDBJ whole genome shotgun (WGS) entry which is preliminary data.</text>
</comment>
<keyword evidence="4 6" id="KW-1133">Transmembrane helix</keyword>
<keyword evidence="8" id="KW-1185">Reference proteome</keyword>
<evidence type="ECO:0000256" key="6">
    <source>
        <dbReference type="SAM" id="Phobius"/>
    </source>
</evidence>
<dbReference type="InterPro" id="IPR002293">
    <property type="entry name" value="AA/rel_permease1"/>
</dbReference>
<evidence type="ECO:0000313" key="8">
    <source>
        <dbReference type="Proteomes" id="UP000319160"/>
    </source>
</evidence>
<sequence length="576" mass="62426">MEWTYLPMPATPIGGRAHKSDKDVARSQGGLHVTITRPEDKRGADFSFNSSSRKSANILVFKSTMTAVDEKGPRPSTQLGDVRDLQDLTLLGYKPELHRNRSMFTLLFQSLAIAAIPYGFGSPLISAVYGGGQLPMFLGWIVVLILDECIALSLSELASRFPTASGPYYWSFQLASPRYRTVLSFITGWCWLIGNWTITLSVNFGFASLVAATVNLYRPDFAVQPWQLLLIFYALCFLTFLVVAFGNKLLPLVDTICAVFTAISILVTLIALSVKADVGRHSPSYTLGHYDTTLSGWGNFSFFIGILPAAYTFSAIGMISSMAEECDKPTTKLPNALSLCVPVGGIAGLFFIIPICATLPDLTDILQAPVGQALPYIFGRVTGSPGGGLALTVLVLIITFFCSISITVAASRCTWAFARDNAIPLASLWAKIDERHGTPIWALVLTTVVQLLLGLINLGSSSAFLAFVSVGVISLAVSYGIPIAISLTYQRREVRAAHWKMPRTVGFAVNIIAVIWIVFELVLFSLPTVLPVTAVSMNYAIVVFVGILALSAVWYGIYARKVYRGPPESDGLTIAS</sequence>
<keyword evidence="5 6" id="KW-0472">Membrane</keyword>
<dbReference type="PIRSF" id="PIRSF006060">
    <property type="entry name" value="AA_transporter"/>
    <property type="match status" value="1"/>
</dbReference>
<feature type="transmembrane region" description="Helical" evidence="6">
    <location>
        <begin position="294"/>
        <end position="316"/>
    </location>
</feature>
<dbReference type="OrthoDB" id="3900342at2759"/>
<feature type="transmembrane region" description="Helical" evidence="6">
    <location>
        <begin position="179"/>
        <end position="206"/>
    </location>
</feature>
<dbReference type="EMBL" id="VFLP01000034">
    <property type="protein sequence ID" value="TRX92740.1"/>
    <property type="molecule type" value="Genomic_DNA"/>
</dbReference>
<feature type="transmembrane region" description="Helical" evidence="6">
    <location>
        <begin position="464"/>
        <end position="485"/>
    </location>
</feature>
<dbReference type="STRING" id="2512241.A0A553HXR6"/>
<dbReference type="PANTHER" id="PTHR45649">
    <property type="entry name" value="AMINO-ACID PERMEASE BAT1"/>
    <property type="match status" value="1"/>
</dbReference>
<reference evidence="8" key="1">
    <citation type="submission" date="2019-06" db="EMBL/GenBank/DDBJ databases">
        <title>Draft genome sequence of the griseofulvin-producing fungus Xylaria cubensis strain G536.</title>
        <authorList>
            <person name="Mead M.E."/>
            <person name="Raja H.A."/>
            <person name="Steenwyk J.L."/>
            <person name="Knowles S.L."/>
            <person name="Oberlies N.H."/>
            <person name="Rokas A."/>
        </authorList>
    </citation>
    <scope>NUCLEOTIDE SEQUENCE [LARGE SCALE GENOMIC DNA]</scope>
    <source>
        <strain evidence="8">G536</strain>
    </source>
</reference>
<feature type="transmembrane region" description="Helical" evidence="6">
    <location>
        <begin position="252"/>
        <end position="274"/>
    </location>
</feature>
<dbReference type="Pfam" id="PF13520">
    <property type="entry name" value="AA_permease_2"/>
    <property type="match status" value="1"/>
</dbReference>
<dbReference type="Gene3D" id="1.20.1740.10">
    <property type="entry name" value="Amino acid/polyamine transporter I"/>
    <property type="match status" value="1"/>
</dbReference>
<evidence type="ECO:0000256" key="3">
    <source>
        <dbReference type="ARBA" id="ARBA00022692"/>
    </source>
</evidence>
<comment type="subcellular location">
    <subcellularLocation>
        <location evidence="1">Membrane</location>
        <topology evidence="1">Multi-pass membrane protein</topology>
    </subcellularLocation>
</comment>
<evidence type="ECO:0000256" key="1">
    <source>
        <dbReference type="ARBA" id="ARBA00004141"/>
    </source>
</evidence>
<dbReference type="GO" id="GO:0022857">
    <property type="term" value="F:transmembrane transporter activity"/>
    <property type="evidence" value="ECO:0007669"/>
    <property type="project" value="InterPro"/>
</dbReference>
<dbReference type="AlphaFoldDB" id="A0A553HXR6"/>
<feature type="transmembrane region" description="Helical" evidence="6">
    <location>
        <begin position="336"/>
        <end position="360"/>
    </location>
</feature>
<dbReference type="GO" id="GO:0016020">
    <property type="term" value="C:membrane"/>
    <property type="evidence" value="ECO:0007669"/>
    <property type="project" value="UniProtKB-SubCell"/>
</dbReference>
<proteinExistence type="predicted"/>
<evidence type="ECO:0000256" key="5">
    <source>
        <dbReference type="ARBA" id="ARBA00023136"/>
    </source>
</evidence>
<feature type="transmembrane region" description="Helical" evidence="6">
    <location>
        <begin position="538"/>
        <end position="557"/>
    </location>
</feature>
<feature type="transmembrane region" description="Helical" evidence="6">
    <location>
        <begin position="505"/>
        <end position="526"/>
    </location>
</feature>
<name>A0A553HXR6_9PEZI</name>
<dbReference type="Proteomes" id="UP000319160">
    <property type="component" value="Unassembled WGS sequence"/>
</dbReference>
<protein>
    <recommendedName>
        <fullName evidence="9">Amino acid permease/ SLC12A domain-containing protein</fullName>
    </recommendedName>
</protein>
<feature type="transmembrane region" description="Helical" evidence="6">
    <location>
        <begin position="389"/>
        <end position="410"/>
    </location>
</feature>